<evidence type="ECO:0000256" key="8">
    <source>
        <dbReference type="PIRSR" id="PIRSR001434-2"/>
    </source>
</evidence>
<name>A0A844QKR1_9HYPH</name>
<dbReference type="SUPFAM" id="SSF53383">
    <property type="entry name" value="PLP-dependent transferases"/>
    <property type="match status" value="1"/>
</dbReference>
<dbReference type="InterPro" id="IPR015424">
    <property type="entry name" value="PyrdxlP-dep_Trfase"/>
</dbReference>
<dbReference type="PANTHER" id="PTHR43500">
    <property type="entry name" value="CYSTATHIONINE BETA-LYASE-RELATED"/>
    <property type="match status" value="1"/>
</dbReference>
<dbReference type="RefSeq" id="WP_156713516.1">
    <property type="nucleotide sequence ID" value="NZ_WPHG01000003.1"/>
</dbReference>
<evidence type="ECO:0000313" key="11">
    <source>
        <dbReference type="Proteomes" id="UP000463224"/>
    </source>
</evidence>
<evidence type="ECO:0000256" key="7">
    <source>
        <dbReference type="ARBA" id="ARBA00047625"/>
    </source>
</evidence>
<evidence type="ECO:0000256" key="6">
    <source>
        <dbReference type="ARBA" id="ARBA00047517"/>
    </source>
</evidence>
<dbReference type="InterPro" id="IPR006233">
    <property type="entry name" value="Cys_b_lyase_bac"/>
</dbReference>
<keyword evidence="3 8" id="KW-0663">Pyridoxal phosphate</keyword>
<dbReference type="GO" id="GO:0019346">
    <property type="term" value="P:transsulfuration"/>
    <property type="evidence" value="ECO:0007669"/>
    <property type="project" value="InterPro"/>
</dbReference>
<protein>
    <submittedName>
        <fullName evidence="10">Cystathionine beta-lyase</fullName>
        <ecNumber evidence="10">4.4.1.8</ecNumber>
    </submittedName>
</protein>
<organism evidence="10 11">
    <name type="scientific">Nitratireductor arenosus</name>
    <dbReference type="NCBI Taxonomy" id="2682096"/>
    <lineage>
        <taxon>Bacteria</taxon>
        <taxon>Pseudomonadati</taxon>
        <taxon>Pseudomonadota</taxon>
        <taxon>Alphaproteobacteria</taxon>
        <taxon>Hyphomicrobiales</taxon>
        <taxon>Phyllobacteriaceae</taxon>
        <taxon>Nitratireductor</taxon>
    </lineage>
</organism>
<dbReference type="Pfam" id="PF01053">
    <property type="entry name" value="Cys_Met_Meta_PP"/>
    <property type="match status" value="1"/>
</dbReference>
<comment type="catalytic activity">
    <reaction evidence="6">
        <text>L,L-cystathionine + H2O = L-homocysteine + pyruvate + NH4(+)</text>
        <dbReference type="Rhea" id="RHEA:13965"/>
        <dbReference type="ChEBI" id="CHEBI:15361"/>
        <dbReference type="ChEBI" id="CHEBI:15377"/>
        <dbReference type="ChEBI" id="CHEBI:28938"/>
        <dbReference type="ChEBI" id="CHEBI:58161"/>
        <dbReference type="ChEBI" id="CHEBI:58199"/>
    </reaction>
</comment>
<dbReference type="FunFam" id="3.40.640.10:FF:000046">
    <property type="entry name" value="Cystathionine gamma-lyase"/>
    <property type="match status" value="1"/>
</dbReference>
<evidence type="ECO:0000256" key="2">
    <source>
        <dbReference type="ARBA" id="ARBA00009077"/>
    </source>
</evidence>
<proteinExistence type="inferred from homology"/>
<evidence type="ECO:0000256" key="9">
    <source>
        <dbReference type="RuleBase" id="RU362118"/>
    </source>
</evidence>
<feature type="modified residue" description="N6-(pyridoxal phosphate)lysine" evidence="8">
    <location>
        <position position="214"/>
    </location>
</feature>
<keyword evidence="11" id="KW-1185">Reference proteome</keyword>
<keyword evidence="4 10" id="KW-0456">Lyase</keyword>
<dbReference type="NCBIfam" id="TIGR01324">
    <property type="entry name" value="cysta_beta_ly_B"/>
    <property type="match status" value="1"/>
</dbReference>
<dbReference type="InterPro" id="IPR054542">
    <property type="entry name" value="Cys_met_metab_PP"/>
</dbReference>
<dbReference type="AlphaFoldDB" id="A0A844QKR1"/>
<comment type="cofactor">
    <cofactor evidence="1 9">
        <name>pyridoxal 5'-phosphate</name>
        <dbReference type="ChEBI" id="CHEBI:597326"/>
    </cofactor>
</comment>
<reference evidence="10 11" key="1">
    <citation type="submission" date="2019-12" db="EMBL/GenBank/DDBJ databases">
        <title>Nitratireductor arenosus sp. nov., Isolated from sea sand, Jeju island, South Korea.</title>
        <authorList>
            <person name="Kim W."/>
        </authorList>
    </citation>
    <scope>NUCLEOTIDE SEQUENCE [LARGE SCALE GENOMIC DNA]</scope>
    <source>
        <strain evidence="10 11">CAU 1489</strain>
    </source>
</reference>
<evidence type="ECO:0000256" key="4">
    <source>
        <dbReference type="ARBA" id="ARBA00023239"/>
    </source>
</evidence>
<dbReference type="GO" id="GO:0019450">
    <property type="term" value="P:L-cysteine catabolic process to pyruvate"/>
    <property type="evidence" value="ECO:0007669"/>
    <property type="project" value="TreeGrafter"/>
</dbReference>
<sequence>MSGGDSRDRPMTRVVHAGRDPEAWNGAVNPPLYRVSTVIQASMADRKAAFAERTADGKRMVYGRTGTPTTRALEDALCELEGGHRAQLYPSGLSAIAGAITAFVAAGDTILMTDNAYGPTRTFCDTYLRRMGVKTVYVDPRLGADIARYVTPDVKLVFLESPGSLTFEIADVPAIGRAAKAAGATVMIDNTWATPLFFQPLAHGVDVSIHAGTKYIAGHSDAMLGIAIATEDAWPRLRDGARQTGICVGADEAYLAQRGLRTMAVRLRQHQESTLAVAAWLAARDDVASVLYPALPESPDHALWRRDFAGACGLMAFELATKRADRAAAIVDRLRLFGIGSSWGGYESLAIVADPAAYRTATRWQARGALIRLHVGLEDPADLIADLDAALEAG</sequence>
<comment type="similarity">
    <text evidence="2 9">Belongs to the trans-sulfuration enzymes family.</text>
</comment>
<dbReference type="PROSITE" id="PS00868">
    <property type="entry name" value="CYS_MET_METAB_PP"/>
    <property type="match status" value="1"/>
</dbReference>
<dbReference type="Gene3D" id="3.40.640.10">
    <property type="entry name" value="Type I PLP-dependent aspartate aminotransferase-like (Major domain)"/>
    <property type="match status" value="1"/>
</dbReference>
<dbReference type="InterPro" id="IPR015422">
    <property type="entry name" value="PyrdxlP-dep_Trfase_small"/>
</dbReference>
<dbReference type="GO" id="GO:0047804">
    <property type="term" value="F:cysteine-S-conjugate beta-lyase activity"/>
    <property type="evidence" value="ECO:0007669"/>
    <property type="project" value="UniProtKB-EC"/>
</dbReference>
<dbReference type="PANTHER" id="PTHR43500:SF1">
    <property type="entry name" value="CYSTATHIONINE BETA-LYASE-RELATED"/>
    <property type="match status" value="1"/>
</dbReference>
<dbReference type="Gene3D" id="3.90.1150.10">
    <property type="entry name" value="Aspartate Aminotransferase, domain 1"/>
    <property type="match status" value="1"/>
</dbReference>
<evidence type="ECO:0000313" key="10">
    <source>
        <dbReference type="EMBL" id="MVA98603.1"/>
    </source>
</evidence>
<comment type="pathway">
    <text evidence="5">Amino-acid biosynthesis; L-methionine biosynthesis via de novo pathway; L-homocysteine from L-cystathionine: step 1/1.</text>
</comment>
<evidence type="ECO:0000256" key="5">
    <source>
        <dbReference type="ARBA" id="ARBA00046315"/>
    </source>
</evidence>
<dbReference type="PIRSF" id="PIRSF001434">
    <property type="entry name" value="CGS"/>
    <property type="match status" value="1"/>
</dbReference>
<dbReference type="GO" id="GO:0030170">
    <property type="term" value="F:pyridoxal phosphate binding"/>
    <property type="evidence" value="ECO:0007669"/>
    <property type="project" value="InterPro"/>
</dbReference>
<dbReference type="CDD" id="cd00614">
    <property type="entry name" value="CGS_like"/>
    <property type="match status" value="1"/>
</dbReference>
<dbReference type="Proteomes" id="UP000463224">
    <property type="component" value="Unassembled WGS sequence"/>
</dbReference>
<dbReference type="InterPro" id="IPR000277">
    <property type="entry name" value="Cys/Met-Metab_PyrdxlP-dep_enz"/>
</dbReference>
<dbReference type="EMBL" id="WPHG01000003">
    <property type="protein sequence ID" value="MVA98603.1"/>
    <property type="molecule type" value="Genomic_DNA"/>
</dbReference>
<gene>
    <name evidence="10" type="primary">metC</name>
    <name evidence="10" type="ORF">GN330_15250</name>
</gene>
<evidence type="ECO:0000256" key="1">
    <source>
        <dbReference type="ARBA" id="ARBA00001933"/>
    </source>
</evidence>
<dbReference type="InterPro" id="IPR015421">
    <property type="entry name" value="PyrdxlP-dep_Trfase_major"/>
</dbReference>
<evidence type="ECO:0000256" key="3">
    <source>
        <dbReference type="ARBA" id="ARBA00022898"/>
    </source>
</evidence>
<comment type="caution">
    <text evidence="10">The sequence shown here is derived from an EMBL/GenBank/DDBJ whole genome shotgun (WGS) entry which is preliminary data.</text>
</comment>
<accession>A0A844QKR1</accession>
<comment type="catalytic activity">
    <reaction evidence="7">
        <text>an S-substituted L-cysteine + H2O = a thiol + pyruvate + NH4(+)</text>
        <dbReference type="Rhea" id="RHEA:18121"/>
        <dbReference type="ChEBI" id="CHEBI:15361"/>
        <dbReference type="ChEBI" id="CHEBI:15377"/>
        <dbReference type="ChEBI" id="CHEBI:28938"/>
        <dbReference type="ChEBI" id="CHEBI:29256"/>
        <dbReference type="ChEBI" id="CHEBI:58717"/>
        <dbReference type="EC" id="4.4.1.13"/>
    </reaction>
</comment>
<dbReference type="EC" id="4.4.1.8" evidence="10"/>